<dbReference type="EMBL" id="CP099547">
    <property type="protein sequence ID" value="USR79139.1"/>
    <property type="molecule type" value="Genomic_DNA"/>
</dbReference>
<keyword evidence="3" id="KW-0547">Nucleotide-binding</keyword>
<dbReference type="Pfam" id="PF00005">
    <property type="entry name" value="ABC_tran"/>
    <property type="match status" value="1"/>
</dbReference>
<dbReference type="Pfam" id="PF00664">
    <property type="entry name" value="ABC_membrane"/>
    <property type="match status" value="1"/>
</dbReference>
<feature type="domain" description="ABC transporter" evidence="8">
    <location>
        <begin position="339"/>
        <end position="572"/>
    </location>
</feature>
<evidence type="ECO:0000256" key="5">
    <source>
        <dbReference type="ARBA" id="ARBA00022989"/>
    </source>
</evidence>
<name>A0ABY5AIS5_9ACTO</name>
<evidence type="ECO:0000256" key="1">
    <source>
        <dbReference type="ARBA" id="ARBA00004651"/>
    </source>
</evidence>
<dbReference type="InterPro" id="IPR011527">
    <property type="entry name" value="ABC1_TM_dom"/>
</dbReference>
<protein>
    <submittedName>
        <fullName evidence="10">ABC transporter ATP-binding protein/permease</fullName>
    </submittedName>
</protein>
<keyword evidence="11" id="KW-1185">Reference proteome</keyword>
<dbReference type="Gene3D" id="3.40.50.300">
    <property type="entry name" value="P-loop containing nucleotide triphosphate hydrolases"/>
    <property type="match status" value="1"/>
</dbReference>
<proteinExistence type="predicted"/>
<feature type="transmembrane region" description="Helical" evidence="7">
    <location>
        <begin position="244"/>
        <end position="264"/>
    </location>
</feature>
<feature type="transmembrane region" description="Helical" evidence="7">
    <location>
        <begin position="168"/>
        <end position="185"/>
    </location>
</feature>
<comment type="subcellular location">
    <subcellularLocation>
        <location evidence="1">Cell membrane</location>
        <topology evidence="1">Multi-pass membrane protein</topology>
    </subcellularLocation>
</comment>
<organism evidence="10 11">
    <name type="scientific">Arcanobacterium pinnipediorum</name>
    <dbReference type="NCBI Taxonomy" id="1503041"/>
    <lineage>
        <taxon>Bacteria</taxon>
        <taxon>Bacillati</taxon>
        <taxon>Actinomycetota</taxon>
        <taxon>Actinomycetes</taxon>
        <taxon>Actinomycetales</taxon>
        <taxon>Actinomycetaceae</taxon>
        <taxon>Arcanobacterium</taxon>
    </lineage>
</organism>
<dbReference type="SMART" id="SM00382">
    <property type="entry name" value="AAA"/>
    <property type="match status" value="1"/>
</dbReference>
<evidence type="ECO:0000259" key="9">
    <source>
        <dbReference type="PROSITE" id="PS50929"/>
    </source>
</evidence>
<sequence>MKLPIANNSTIVRHLTQLARLFGRDITVVLLIQLCVAVASIVTPWIIGRSFDALNEPDPARAIRFNIVVLIVAVSVQSVLAGFGEYLSRALGQRFFHKLRIDLVNTVTHLPISTVESAGTGDLLGRTTADVDRIEYIVRVGISRIMMLVMQILVTVIAAFLIEWRVGFVVALSFIPVFYITRKYLRRTIAAYLASSALNAEMSGDITETVEHSATVDALRMGAYRTARTMVLLDEKWENERYSALMRAFFSFGMVIALFSPVILAVVWGAWLVGHSIVSVGAVIAVALYAQQLRGPVDELSWWIDEMQFASVSLARIFGVAEIHSDRVTEADLPIGEAIEIRDVSFSYRDGVEVLHDVDLDVKPGERLAIVGPSGAGKSTLGRLIAGINPPSAGHISIGGVEVSKIDEKRVHSYVALVTQENHVFVGTIAQNLRLAAPEARVERLWDALDVVDAQWARDLPDGLETTVGSGALELPPDHIQQLALARIVLLDPDIVILDEATSLLDPTAARSAERALARVLEGRTVISIAHRLYTAYDADRVCVMIDGKIAELGSHDELVALGGEYASLWETWQQD</sequence>
<dbReference type="SUPFAM" id="SSF90123">
    <property type="entry name" value="ABC transporter transmembrane region"/>
    <property type="match status" value="1"/>
</dbReference>
<dbReference type="InterPro" id="IPR036640">
    <property type="entry name" value="ABC1_TM_sf"/>
</dbReference>
<dbReference type="PROSITE" id="PS50929">
    <property type="entry name" value="ABC_TM1F"/>
    <property type="match status" value="1"/>
</dbReference>
<evidence type="ECO:0000256" key="4">
    <source>
        <dbReference type="ARBA" id="ARBA00022840"/>
    </source>
</evidence>
<accession>A0ABY5AIS5</accession>
<dbReference type="RefSeq" id="WP_252673013.1">
    <property type="nucleotide sequence ID" value="NZ_CP099547.1"/>
</dbReference>
<dbReference type="CDD" id="cd07346">
    <property type="entry name" value="ABC_6TM_exporters"/>
    <property type="match status" value="1"/>
</dbReference>
<dbReference type="Proteomes" id="UP001056109">
    <property type="component" value="Chromosome"/>
</dbReference>
<dbReference type="GO" id="GO:0005524">
    <property type="term" value="F:ATP binding"/>
    <property type="evidence" value="ECO:0007669"/>
    <property type="project" value="UniProtKB-KW"/>
</dbReference>
<keyword evidence="6 7" id="KW-0472">Membrane</keyword>
<gene>
    <name evidence="10" type="ORF">NG665_07075</name>
</gene>
<dbReference type="InterPro" id="IPR003593">
    <property type="entry name" value="AAA+_ATPase"/>
</dbReference>
<reference evidence="10" key="1">
    <citation type="submission" date="2022-06" db="EMBL/GenBank/DDBJ databases">
        <title>Complete Genome Sequence of Arcanobacterium pinnipediorum strain DSM 28752 isolated from a harbour seal.</title>
        <authorList>
            <person name="Borowiak M."/>
            <person name="Kreitlow A."/>
            <person name="Alssahen M."/>
            <person name="Malorny B."/>
            <person name="Laemmler C."/>
            <person name="Prenger-Berninghoff E."/>
            <person name="Siebert U."/>
            <person name="Ploetz M."/>
            <person name="Abdulmawjood A."/>
        </authorList>
    </citation>
    <scope>NUCLEOTIDE SEQUENCE</scope>
    <source>
        <strain evidence="10">DSM 28752</strain>
    </source>
</reference>
<dbReference type="PANTHER" id="PTHR43394:SF1">
    <property type="entry name" value="ATP-BINDING CASSETTE SUB-FAMILY B MEMBER 10, MITOCHONDRIAL"/>
    <property type="match status" value="1"/>
</dbReference>
<dbReference type="SUPFAM" id="SSF52540">
    <property type="entry name" value="P-loop containing nucleoside triphosphate hydrolases"/>
    <property type="match status" value="1"/>
</dbReference>
<dbReference type="InterPro" id="IPR027417">
    <property type="entry name" value="P-loop_NTPase"/>
</dbReference>
<evidence type="ECO:0000256" key="7">
    <source>
        <dbReference type="SAM" id="Phobius"/>
    </source>
</evidence>
<dbReference type="PROSITE" id="PS50893">
    <property type="entry name" value="ABC_TRANSPORTER_2"/>
    <property type="match status" value="1"/>
</dbReference>
<evidence type="ECO:0000259" key="8">
    <source>
        <dbReference type="PROSITE" id="PS50893"/>
    </source>
</evidence>
<feature type="transmembrane region" description="Helical" evidence="7">
    <location>
        <begin position="21"/>
        <end position="47"/>
    </location>
</feature>
<evidence type="ECO:0000313" key="10">
    <source>
        <dbReference type="EMBL" id="USR79139.1"/>
    </source>
</evidence>
<keyword evidence="2 7" id="KW-0812">Transmembrane</keyword>
<evidence type="ECO:0000256" key="3">
    <source>
        <dbReference type="ARBA" id="ARBA00022741"/>
    </source>
</evidence>
<dbReference type="PANTHER" id="PTHR43394">
    <property type="entry name" value="ATP-DEPENDENT PERMEASE MDL1, MITOCHONDRIAL"/>
    <property type="match status" value="1"/>
</dbReference>
<evidence type="ECO:0000313" key="11">
    <source>
        <dbReference type="Proteomes" id="UP001056109"/>
    </source>
</evidence>
<dbReference type="Gene3D" id="1.20.1560.10">
    <property type="entry name" value="ABC transporter type 1, transmembrane domain"/>
    <property type="match status" value="1"/>
</dbReference>
<dbReference type="InterPro" id="IPR039421">
    <property type="entry name" value="Type_1_exporter"/>
</dbReference>
<feature type="transmembrane region" description="Helical" evidence="7">
    <location>
        <begin position="145"/>
        <end position="162"/>
    </location>
</feature>
<dbReference type="InterPro" id="IPR003439">
    <property type="entry name" value="ABC_transporter-like_ATP-bd"/>
</dbReference>
<feature type="transmembrane region" description="Helical" evidence="7">
    <location>
        <begin position="67"/>
        <end position="88"/>
    </location>
</feature>
<evidence type="ECO:0000256" key="2">
    <source>
        <dbReference type="ARBA" id="ARBA00022692"/>
    </source>
</evidence>
<feature type="domain" description="ABC transmembrane type-1" evidence="9">
    <location>
        <begin position="28"/>
        <end position="308"/>
    </location>
</feature>
<keyword evidence="5 7" id="KW-1133">Transmembrane helix</keyword>
<keyword evidence="4 10" id="KW-0067">ATP-binding</keyword>
<evidence type="ECO:0000256" key="6">
    <source>
        <dbReference type="ARBA" id="ARBA00023136"/>
    </source>
</evidence>